<dbReference type="Gene3D" id="1.25.40.20">
    <property type="entry name" value="Ankyrin repeat-containing domain"/>
    <property type="match status" value="2"/>
</dbReference>
<dbReference type="RefSeq" id="WP_309868134.1">
    <property type="nucleotide sequence ID" value="NZ_JAVDQG010000008.1"/>
</dbReference>
<name>A0ABU1IRZ0_9BACL</name>
<feature type="repeat" description="ANK" evidence="3">
    <location>
        <begin position="114"/>
        <end position="143"/>
    </location>
</feature>
<dbReference type="SMART" id="SM00248">
    <property type="entry name" value="ANK"/>
    <property type="match status" value="4"/>
</dbReference>
<feature type="repeat" description="ANK" evidence="3">
    <location>
        <begin position="144"/>
        <end position="176"/>
    </location>
</feature>
<evidence type="ECO:0000256" key="1">
    <source>
        <dbReference type="ARBA" id="ARBA00022737"/>
    </source>
</evidence>
<dbReference type="SUPFAM" id="SSF48403">
    <property type="entry name" value="Ankyrin repeat"/>
    <property type="match status" value="1"/>
</dbReference>
<organism evidence="4 5">
    <name type="scientific">Desmospora profundinema</name>
    <dbReference type="NCBI Taxonomy" id="1571184"/>
    <lineage>
        <taxon>Bacteria</taxon>
        <taxon>Bacillati</taxon>
        <taxon>Bacillota</taxon>
        <taxon>Bacilli</taxon>
        <taxon>Bacillales</taxon>
        <taxon>Thermoactinomycetaceae</taxon>
        <taxon>Desmospora</taxon>
    </lineage>
</organism>
<dbReference type="InterPro" id="IPR036770">
    <property type="entry name" value="Ankyrin_rpt-contain_sf"/>
</dbReference>
<comment type="caution">
    <text evidence="4">The sequence shown here is derived from an EMBL/GenBank/DDBJ whole genome shotgun (WGS) entry which is preliminary data.</text>
</comment>
<dbReference type="PROSITE" id="PS50088">
    <property type="entry name" value="ANK_REPEAT"/>
    <property type="match status" value="3"/>
</dbReference>
<dbReference type="PANTHER" id="PTHR24171:SF8">
    <property type="entry name" value="BRCA1-ASSOCIATED RING DOMAIN PROTEIN 1"/>
    <property type="match status" value="1"/>
</dbReference>
<gene>
    <name evidence="4" type="ORF">JOE21_003208</name>
</gene>
<evidence type="ECO:0000313" key="5">
    <source>
        <dbReference type="Proteomes" id="UP001185012"/>
    </source>
</evidence>
<dbReference type="PROSITE" id="PS50297">
    <property type="entry name" value="ANK_REP_REGION"/>
    <property type="match status" value="2"/>
</dbReference>
<keyword evidence="1" id="KW-0677">Repeat</keyword>
<evidence type="ECO:0000256" key="3">
    <source>
        <dbReference type="PROSITE-ProRule" id="PRU00023"/>
    </source>
</evidence>
<dbReference type="InterPro" id="IPR002110">
    <property type="entry name" value="Ankyrin_rpt"/>
</dbReference>
<keyword evidence="2 3" id="KW-0040">ANK repeat</keyword>
<accession>A0ABU1IRZ0</accession>
<reference evidence="4 5" key="1">
    <citation type="submission" date="2023-07" db="EMBL/GenBank/DDBJ databases">
        <title>Genomic Encyclopedia of Type Strains, Phase IV (KMG-IV): sequencing the most valuable type-strain genomes for metagenomic binning, comparative biology and taxonomic classification.</title>
        <authorList>
            <person name="Goeker M."/>
        </authorList>
    </citation>
    <scope>NUCLEOTIDE SEQUENCE [LARGE SCALE GENOMIC DNA]</scope>
    <source>
        <strain evidence="4 5">DSM 45903</strain>
    </source>
</reference>
<dbReference type="EMBL" id="JAVDQG010000008">
    <property type="protein sequence ID" value="MDR6227193.1"/>
    <property type="molecule type" value="Genomic_DNA"/>
</dbReference>
<dbReference type="PANTHER" id="PTHR24171">
    <property type="entry name" value="ANKYRIN REPEAT DOMAIN-CONTAINING PROTEIN 39-RELATED"/>
    <property type="match status" value="1"/>
</dbReference>
<sequence>MRKDIFSSITTGNVEEVKCYLDKGGDPNLADEEGFTILMRSVMKGHVDLTKVIVEAGADCNNQNKGGATALLIAARYCGHAFREGKDITDYKEIIHLLLNYGAKINFVDPVFGTVLHELTKAGAIKMLEFVLEKGADPNLTDEGGWTPLHYAVFIGRIKVAQLLLQYGARKNIKTLAGDTPIDIARKLGAKRNDILRLLSSGE</sequence>
<protein>
    <submittedName>
        <fullName evidence="4">Ankyrin repeat protein</fullName>
    </submittedName>
</protein>
<evidence type="ECO:0000256" key="2">
    <source>
        <dbReference type="ARBA" id="ARBA00023043"/>
    </source>
</evidence>
<proteinExistence type="predicted"/>
<feature type="repeat" description="ANK" evidence="3">
    <location>
        <begin position="33"/>
        <end position="65"/>
    </location>
</feature>
<dbReference type="Pfam" id="PF12796">
    <property type="entry name" value="Ank_2"/>
    <property type="match status" value="2"/>
</dbReference>
<evidence type="ECO:0000313" key="4">
    <source>
        <dbReference type="EMBL" id="MDR6227193.1"/>
    </source>
</evidence>
<dbReference type="Proteomes" id="UP001185012">
    <property type="component" value="Unassembled WGS sequence"/>
</dbReference>
<keyword evidence="5" id="KW-1185">Reference proteome</keyword>